<gene>
    <name evidence="1" type="ORF">CPELLU_LOCUS19692</name>
</gene>
<reference evidence="1" key="1">
    <citation type="submission" date="2021-06" db="EMBL/GenBank/DDBJ databases">
        <authorList>
            <person name="Kallberg Y."/>
            <person name="Tangrot J."/>
            <person name="Rosling A."/>
        </authorList>
    </citation>
    <scope>NUCLEOTIDE SEQUENCE</scope>
    <source>
        <strain evidence="1">FL966</strain>
    </source>
</reference>
<keyword evidence="2" id="KW-1185">Reference proteome</keyword>
<dbReference type="EMBL" id="CAJVQA010049934">
    <property type="protein sequence ID" value="CAG8821028.1"/>
    <property type="molecule type" value="Genomic_DNA"/>
</dbReference>
<organism evidence="1 2">
    <name type="scientific">Cetraspora pellucida</name>
    <dbReference type="NCBI Taxonomy" id="1433469"/>
    <lineage>
        <taxon>Eukaryota</taxon>
        <taxon>Fungi</taxon>
        <taxon>Fungi incertae sedis</taxon>
        <taxon>Mucoromycota</taxon>
        <taxon>Glomeromycotina</taxon>
        <taxon>Glomeromycetes</taxon>
        <taxon>Diversisporales</taxon>
        <taxon>Gigasporaceae</taxon>
        <taxon>Cetraspora</taxon>
    </lineage>
</organism>
<dbReference type="AlphaFoldDB" id="A0A9N9KEF7"/>
<comment type="caution">
    <text evidence="1">The sequence shown here is derived from an EMBL/GenBank/DDBJ whole genome shotgun (WGS) entry which is preliminary data.</text>
</comment>
<dbReference type="Proteomes" id="UP000789759">
    <property type="component" value="Unassembled WGS sequence"/>
</dbReference>
<dbReference type="OrthoDB" id="3691720at2759"/>
<proteinExistence type="predicted"/>
<name>A0A9N9KEF7_9GLOM</name>
<evidence type="ECO:0000313" key="1">
    <source>
        <dbReference type="EMBL" id="CAG8821028.1"/>
    </source>
</evidence>
<feature type="non-terminal residue" evidence="1">
    <location>
        <position position="63"/>
    </location>
</feature>
<protein>
    <submittedName>
        <fullName evidence="1">9729_t:CDS:1</fullName>
    </submittedName>
</protein>
<accession>A0A9N9KEF7</accession>
<evidence type="ECO:0000313" key="2">
    <source>
        <dbReference type="Proteomes" id="UP000789759"/>
    </source>
</evidence>
<sequence length="63" mass="7383">MISLPDHMQVGPNIWYLINSVYPNIEHGILNDDYLRDRMILFARNDDVQDINYAVLDMFPGDD</sequence>